<sequence length="157" mass="17577">MTPESLVHTTDLLAQLNRVIQETLQHADNSQRPPPRVFMVYLASFFQYNVDQGGFAQLFYNARGENLAEIDDMLQEAKATTAQQSYHQAVELCLNAQPAYQEFLASDFVSASDLKNALHGVSIEYFRQGSSFLAEAADFIEASREPVDAWVRSQAPV</sequence>
<feature type="domain" description="DNA mimic protein DMP19 C-terminal" evidence="1">
    <location>
        <begin position="34"/>
        <end position="128"/>
    </location>
</feature>
<proteinExistence type="predicted"/>
<evidence type="ECO:0000313" key="3">
    <source>
        <dbReference type="Proteomes" id="UP000542125"/>
    </source>
</evidence>
<protein>
    <recommendedName>
        <fullName evidence="1">DNA mimic protein DMP19 C-terminal domain-containing protein</fullName>
    </recommendedName>
</protein>
<dbReference type="RefSeq" id="WP_179587636.1">
    <property type="nucleotide sequence ID" value="NZ_JACBYR010000001.1"/>
</dbReference>
<reference evidence="2 3" key="1">
    <citation type="submission" date="2020-07" db="EMBL/GenBank/DDBJ databases">
        <title>Genomic Encyclopedia of Type Strains, Phase IV (KMG-V): Genome sequencing to study the core and pangenomes of soil and plant-associated prokaryotes.</title>
        <authorList>
            <person name="Whitman W."/>
        </authorList>
    </citation>
    <scope>NUCLEOTIDE SEQUENCE [LARGE SCALE GENOMIC DNA]</scope>
    <source>
        <strain evidence="2 3">SAS40</strain>
    </source>
</reference>
<comment type="caution">
    <text evidence="2">The sequence shown here is derived from an EMBL/GenBank/DDBJ whole genome shotgun (WGS) entry which is preliminary data.</text>
</comment>
<dbReference type="InterPro" id="IPR025402">
    <property type="entry name" value="DMP19_C"/>
</dbReference>
<dbReference type="Proteomes" id="UP000542125">
    <property type="component" value="Unassembled WGS sequence"/>
</dbReference>
<accession>A0A7Y9IW43</accession>
<gene>
    <name evidence="2" type="ORF">FHW18_003146</name>
</gene>
<evidence type="ECO:0000259" key="1">
    <source>
        <dbReference type="Pfam" id="PF14300"/>
    </source>
</evidence>
<dbReference type="Pfam" id="PF14300">
    <property type="entry name" value="DMP19"/>
    <property type="match status" value="1"/>
</dbReference>
<dbReference type="EMBL" id="JACBYR010000001">
    <property type="protein sequence ID" value="NYE83875.1"/>
    <property type="molecule type" value="Genomic_DNA"/>
</dbReference>
<dbReference type="Gene3D" id="1.20.1420.60">
    <property type="match status" value="1"/>
</dbReference>
<evidence type="ECO:0000313" key="2">
    <source>
        <dbReference type="EMBL" id="NYE83875.1"/>
    </source>
</evidence>
<dbReference type="AlphaFoldDB" id="A0A7Y9IW43"/>
<organism evidence="2 3">
    <name type="scientific">Pigmentiphaga litoralis</name>
    <dbReference type="NCBI Taxonomy" id="516702"/>
    <lineage>
        <taxon>Bacteria</taxon>
        <taxon>Pseudomonadati</taxon>
        <taxon>Pseudomonadota</taxon>
        <taxon>Betaproteobacteria</taxon>
        <taxon>Burkholderiales</taxon>
        <taxon>Alcaligenaceae</taxon>
        <taxon>Pigmentiphaga</taxon>
    </lineage>
</organism>
<keyword evidence="3" id="KW-1185">Reference proteome</keyword>
<name>A0A7Y9IW43_9BURK</name>